<keyword evidence="2" id="KW-1185">Reference proteome</keyword>
<evidence type="ECO:0000313" key="2">
    <source>
        <dbReference type="Proteomes" id="UP000756530"/>
    </source>
</evidence>
<name>A0ABS6SXX8_9RHOB</name>
<reference evidence="1 2" key="1">
    <citation type="submission" date="2021-05" db="EMBL/GenBank/DDBJ databases">
        <title>Culturable bacteria isolated from Daya Bay.</title>
        <authorList>
            <person name="Zheng W."/>
            <person name="Yu S."/>
            <person name="Huang Y."/>
        </authorList>
    </citation>
    <scope>NUCLEOTIDE SEQUENCE [LARGE SCALE GENOMIC DNA]</scope>
    <source>
        <strain evidence="1 2">DP4N28-5</strain>
    </source>
</reference>
<proteinExistence type="predicted"/>
<dbReference type="Proteomes" id="UP000756530">
    <property type="component" value="Unassembled WGS sequence"/>
</dbReference>
<organism evidence="1 2">
    <name type="scientific">Maritimibacter dapengensis</name>
    <dbReference type="NCBI Taxonomy" id="2836868"/>
    <lineage>
        <taxon>Bacteria</taxon>
        <taxon>Pseudomonadati</taxon>
        <taxon>Pseudomonadota</taxon>
        <taxon>Alphaproteobacteria</taxon>
        <taxon>Rhodobacterales</taxon>
        <taxon>Roseobacteraceae</taxon>
        <taxon>Maritimibacter</taxon>
    </lineage>
</organism>
<dbReference type="EMBL" id="JAHUZE010000001">
    <property type="protein sequence ID" value="MBV7377580.1"/>
    <property type="molecule type" value="Genomic_DNA"/>
</dbReference>
<gene>
    <name evidence="1" type="ORF">KJP28_01490</name>
</gene>
<accession>A0ABS6SXX8</accession>
<protein>
    <submittedName>
        <fullName evidence="1">Uncharacterized protein</fullName>
    </submittedName>
</protein>
<sequence>MPRTPLPCQRFDDILDGYFPLGISVAQCLERNGFATALFVLTHAPILHLDDRPDTAPVPLRLGGQTSGLIRRLMVRATTGRSPQGQGEWLWHDGVSDRPLTARTRLAEPAFVRGIGLRHAPEADAPLWRVTTPTGPSLWGFHTAAPGFIALSPADGTPIYAGQALAPEQASTAEALDLTSPNELEALHHDWAI</sequence>
<evidence type="ECO:0000313" key="1">
    <source>
        <dbReference type="EMBL" id="MBV7377580.1"/>
    </source>
</evidence>
<comment type="caution">
    <text evidence="1">The sequence shown here is derived from an EMBL/GenBank/DDBJ whole genome shotgun (WGS) entry which is preliminary data.</text>
</comment>
<dbReference type="RefSeq" id="WP_218390459.1">
    <property type="nucleotide sequence ID" value="NZ_JAHUZE010000001.1"/>
</dbReference>